<dbReference type="SUPFAM" id="SSF52540">
    <property type="entry name" value="P-loop containing nucleoside triphosphate hydrolases"/>
    <property type="match status" value="1"/>
</dbReference>
<organism evidence="4 5">
    <name type="scientific">Fontibacillus panacisegetis</name>
    <dbReference type="NCBI Taxonomy" id="670482"/>
    <lineage>
        <taxon>Bacteria</taxon>
        <taxon>Bacillati</taxon>
        <taxon>Bacillota</taxon>
        <taxon>Bacilli</taxon>
        <taxon>Bacillales</taxon>
        <taxon>Paenibacillaceae</taxon>
        <taxon>Fontibacillus</taxon>
    </lineage>
</organism>
<dbReference type="Pfam" id="PF00005">
    <property type="entry name" value="ABC_tran"/>
    <property type="match status" value="1"/>
</dbReference>
<evidence type="ECO:0000259" key="3">
    <source>
        <dbReference type="PROSITE" id="PS50893"/>
    </source>
</evidence>
<keyword evidence="2 4" id="KW-0067">ATP-binding</keyword>
<dbReference type="PANTHER" id="PTHR43582">
    <property type="entry name" value="LINEARMYCIN RESISTANCE ATP-BINDING PROTEIN LNRL"/>
    <property type="match status" value="1"/>
</dbReference>
<dbReference type="PROSITE" id="PS50893">
    <property type="entry name" value="ABC_TRANSPORTER_2"/>
    <property type="match status" value="1"/>
</dbReference>
<dbReference type="InterPro" id="IPR003593">
    <property type="entry name" value="AAA+_ATPase"/>
</dbReference>
<feature type="domain" description="ABC transporter" evidence="3">
    <location>
        <begin position="4"/>
        <end position="235"/>
    </location>
</feature>
<dbReference type="PANTHER" id="PTHR43582:SF2">
    <property type="entry name" value="LINEARMYCIN RESISTANCE ATP-BINDING PROTEIN LNRL"/>
    <property type="match status" value="1"/>
</dbReference>
<dbReference type="STRING" id="670482.SAMN04488542_105183"/>
<dbReference type="AlphaFoldDB" id="A0A1G7I7I0"/>
<accession>A0A1G7I7I0</accession>
<proteinExistence type="predicted"/>
<dbReference type="RefSeq" id="WP_139173109.1">
    <property type="nucleotide sequence ID" value="NZ_FNBG01000005.1"/>
</dbReference>
<dbReference type="GO" id="GO:0005524">
    <property type="term" value="F:ATP binding"/>
    <property type="evidence" value="ECO:0007669"/>
    <property type="project" value="UniProtKB-KW"/>
</dbReference>
<dbReference type="EMBL" id="FNBG01000005">
    <property type="protein sequence ID" value="SDF08622.1"/>
    <property type="molecule type" value="Genomic_DNA"/>
</dbReference>
<dbReference type="CDD" id="cd03263">
    <property type="entry name" value="ABC_subfamily_A"/>
    <property type="match status" value="1"/>
</dbReference>
<name>A0A1G7I7I0_9BACL</name>
<sequence>MDMLNIKNVQFAYDKSRQVLNNINFSIKENNVAGFLGLNGAGKSTLIQLIIGLLKLSEGTIEIASLNTKSHHKEIKKMIGYVPQDLAIIENLTAYQNVKFFGSIYGLKGKELREHVDRALEFVQLSDRAKDKPSKFSGGLKRRLNIACGIVHNPKLIIMDEPTVGVDPQSRNYILESIQELKQQGKTVIYVSHYMEEIEAICNQVVIINNGEVLYSGDMEELKRQNGNELLNVIFHEPLEDEEKRQLLSEFKERAIFRSDTEVEIKVPTEAEDSFNQLISLKTNFNHRIKRIQLSDVTLESAFLELTGNNLASDIVQTG</sequence>
<dbReference type="InterPro" id="IPR003439">
    <property type="entry name" value="ABC_transporter-like_ATP-bd"/>
</dbReference>
<evidence type="ECO:0000313" key="4">
    <source>
        <dbReference type="EMBL" id="SDF08622.1"/>
    </source>
</evidence>
<dbReference type="GO" id="GO:0016887">
    <property type="term" value="F:ATP hydrolysis activity"/>
    <property type="evidence" value="ECO:0007669"/>
    <property type="project" value="InterPro"/>
</dbReference>
<evidence type="ECO:0000256" key="2">
    <source>
        <dbReference type="ARBA" id="ARBA00022840"/>
    </source>
</evidence>
<protein>
    <submittedName>
        <fullName evidence="4">ABC-2 type transport system ATP-binding protein</fullName>
    </submittedName>
</protein>
<keyword evidence="1" id="KW-0547">Nucleotide-binding</keyword>
<reference evidence="4 5" key="1">
    <citation type="submission" date="2016-10" db="EMBL/GenBank/DDBJ databases">
        <authorList>
            <person name="de Groot N.N."/>
        </authorList>
    </citation>
    <scope>NUCLEOTIDE SEQUENCE [LARGE SCALE GENOMIC DNA]</scope>
    <source>
        <strain evidence="4 5">DSM 28129</strain>
    </source>
</reference>
<dbReference type="InterPro" id="IPR027417">
    <property type="entry name" value="P-loop_NTPase"/>
</dbReference>
<keyword evidence="5" id="KW-1185">Reference proteome</keyword>
<evidence type="ECO:0000256" key="1">
    <source>
        <dbReference type="ARBA" id="ARBA00022741"/>
    </source>
</evidence>
<dbReference type="Gene3D" id="3.40.50.300">
    <property type="entry name" value="P-loop containing nucleotide triphosphate hydrolases"/>
    <property type="match status" value="1"/>
</dbReference>
<evidence type="ECO:0000313" key="5">
    <source>
        <dbReference type="Proteomes" id="UP000198972"/>
    </source>
</evidence>
<dbReference type="OrthoDB" id="9804819at2"/>
<dbReference type="SMART" id="SM00382">
    <property type="entry name" value="AAA"/>
    <property type="match status" value="1"/>
</dbReference>
<dbReference type="Proteomes" id="UP000198972">
    <property type="component" value="Unassembled WGS sequence"/>
</dbReference>
<gene>
    <name evidence="4" type="ORF">SAMN04488542_105183</name>
</gene>